<dbReference type="PANTHER" id="PTHR47799">
    <property type="entry name" value="OMEGA-AMIDASE YAFV"/>
    <property type="match status" value="1"/>
</dbReference>
<evidence type="ECO:0000256" key="5">
    <source>
        <dbReference type="ARBA" id="ARBA00072139"/>
    </source>
</evidence>
<evidence type="ECO:0000256" key="3">
    <source>
        <dbReference type="ARBA" id="ARBA00039118"/>
    </source>
</evidence>
<dbReference type="FunFam" id="3.60.110.10:FF:000004">
    <property type="entry name" value="Carbon-nitrogen hydrolase"/>
    <property type="match status" value="1"/>
</dbReference>
<dbReference type="Pfam" id="PF00795">
    <property type="entry name" value="CN_hydrolase"/>
    <property type="match status" value="1"/>
</dbReference>
<dbReference type="Gene3D" id="3.60.110.10">
    <property type="entry name" value="Carbon-nitrogen hydrolase"/>
    <property type="match status" value="1"/>
</dbReference>
<evidence type="ECO:0000313" key="8">
    <source>
        <dbReference type="Proteomes" id="UP000000755"/>
    </source>
</evidence>
<dbReference type="SUPFAM" id="SSF56317">
    <property type="entry name" value="Carbon-nitrogen hydrolase"/>
    <property type="match status" value="1"/>
</dbReference>
<evidence type="ECO:0000259" key="6">
    <source>
        <dbReference type="PROSITE" id="PS50263"/>
    </source>
</evidence>
<comment type="similarity">
    <text evidence="1">Belongs to the carbon-nitrogen hydrolase superfamily. NIT1/NIT2 family.</text>
</comment>
<dbReference type="GO" id="GO:0050152">
    <property type="term" value="F:omega-amidase activity"/>
    <property type="evidence" value="ECO:0007669"/>
    <property type="project" value="UniProtKB-EC"/>
</dbReference>
<dbReference type="EMBL" id="CU207366">
    <property type="protein sequence ID" value="CAL68468.1"/>
    <property type="molecule type" value="Genomic_DNA"/>
</dbReference>
<dbReference type="PANTHER" id="PTHR47799:SF1">
    <property type="entry name" value="OMEGA-AMIDASE YAFV"/>
    <property type="match status" value="1"/>
</dbReference>
<reference evidence="7 8" key="1">
    <citation type="journal article" date="2006" name="Environ. Microbiol.">
        <title>Whole genome analysis of the marine Bacteroidetes'Gramella forsetii' reveals adaptations to degradation of polymeric organic matter.</title>
        <authorList>
            <person name="Bauer M."/>
            <person name="Kube M."/>
            <person name="Teeling H."/>
            <person name="Richter M."/>
            <person name="Lombardot T."/>
            <person name="Allers E."/>
            <person name="Wuerdemann C.A."/>
            <person name="Quast C."/>
            <person name="Kuhl H."/>
            <person name="Knaust F."/>
            <person name="Woebken D."/>
            <person name="Bischof K."/>
            <person name="Mussmann M."/>
            <person name="Choudhuri J.V."/>
            <person name="Meyer F."/>
            <person name="Reinhardt R."/>
            <person name="Amann R.I."/>
            <person name="Gloeckner F.O."/>
        </authorList>
    </citation>
    <scope>NUCLEOTIDE SEQUENCE [LARGE SCALE GENOMIC DNA]</scope>
    <source>
        <strain evidence="7 8">KT0803</strain>
    </source>
</reference>
<dbReference type="InterPro" id="IPR036526">
    <property type="entry name" value="C-N_Hydrolase_sf"/>
</dbReference>
<evidence type="ECO:0000313" key="7">
    <source>
        <dbReference type="EMBL" id="CAL68468.1"/>
    </source>
</evidence>
<evidence type="ECO:0000256" key="4">
    <source>
        <dbReference type="ARBA" id="ARBA00052904"/>
    </source>
</evidence>
<keyword evidence="2 7" id="KW-0378">Hydrolase</keyword>
<dbReference type="InterPro" id="IPR003010">
    <property type="entry name" value="C-N_Hydrolase"/>
</dbReference>
<evidence type="ECO:0000256" key="2">
    <source>
        <dbReference type="ARBA" id="ARBA00022801"/>
    </source>
</evidence>
<dbReference type="STRING" id="411154.GFO_3530"/>
<dbReference type="eggNOG" id="COG0388">
    <property type="taxonomic scope" value="Bacteria"/>
</dbReference>
<dbReference type="NCBIfam" id="NF007757">
    <property type="entry name" value="PRK10438.1"/>
    <property type="match status" value="1"/>
</dbReference>
<name>A0M773_CHRFK</name>
<dbReference type="EC" id="3.5.1.3" evidence="3"/>
<dbReference type="PROSITE" id="PS50263">
    <property type="entry name" value="CN_HYDROLASE"/>
    <property type="match status" value="1"/>
</dbReference>
<dbReference type="AlphaFoldDB" id="A0M773"/>
<sequence length="282" mass="32646">MLAHIQSFNMYLGLPRQFLIFLNMSEKLNIAFIQANLHWEDAEANRRLFSEEIAKISEGVELIILPEMFTTGFSMNAENLAEETEAKTLTWMREIARSKSTAVTGSVIITENGNYYNRLFFVFPDGSYKLYDKRHTFTLAKEHLTYTAGTERLIVEYKGWKICPLVCYDLRFPVWARNTVEYDLLIYVANWPEKRVNAWDALLKARAIENMSYCVGLNRTGEDGDGYVYNGHSAAYDPLGKELTELDRSDEFTAEFSIEKASLNEVRNKLKFLQDRDNFTLN</sequence>
<evidence type="ECO:0000256" key="1">
    <source>
        <dbReference type="ARBA" id="ARBA00010613"/>
    </source>
</evidence>
<proteinExistence type="inferred from homology"/>
<dbReference type="Proteomes" id="UP000000755">
    <property type="component" value="Chromosome"/>
</dbReference>
<protein>
    <recommendedName>
        <fullName evidence="5">Omega-amidase YafV</fullName>
        <ecNumber evidence="3">3.5.1.3</ecNumber>
    </recommendedName>
</protein>
<organism evidence="7 8">
    <name type="scientific">Christiangramia forsetii (strain DSM 17595 / CGMCC 1.15422 / KT0803)</name>
    <name type="common">Gramella forsetii</name>
    <dbReference type="NCBI Taxonomy" id="411154"/>
    <lineage>
        <taxon>Bacteria</taxon>
        <taxon>Pseudomonadati</taxon>
        <taxon>Bacteroidota</taxon>
        <taxon>Flavobacteriia</taxon>
        <taxon>Flavobacteriales</taxon>
        <taxon>Flavobacteriaceae</taxon>
        <taxon>Christiangramia</taxon>
    </lineage>
</organism>
<dbReference type="GO" id="GO:0106008">
    <property type="term" value="F:2-oxoglutaramate amidase activity"/>
    <property type="evidence" value="ECO:0007669"/>
    <property type="project" value="TreeGrafter"/>
</dbReference>
<dbReference type="KEGG" id="gfo:GFO_3530"/>
<feature type="domain" description="CN hydrolase" evidence="6">
    <location>
        <begin position="28"/>
        <end position="260"/>
    </location>
</feature>
<accession>A0M773</accession>
<dbReference type="InterPro" id="IPR052737">
    <property type="entry name" value="Omega-amidase_YafV"/>
</dbReference>
<gene>
    <name evidence="7" type="ordered locus">GFO_3530</name>
</gene>
<comment type="catalytic activity">
    <reaction evidence="4">
        <text>a monoamide of a dicarboxylate + H2O = a dicarboxylate + NH4(+)</text>
        <dbReference type="Rhea" id="RHEA:11716"/>
        <dbReference type="ChEBI" id="CHEBI:15377"/>
        <dbReference type="ChEBI" id="CHEBI:28938"/>
        <dbReference type="ChEBI" id="CHEBI:28965"/>
        <dbReference type="ChEBI" id="CHEBI:77450"/>
        <dbReference type="EC" id="3.5.1.3"/>
    </reaction>
</comment>
<dbReference type="HOGENOM" id="CLU_030130_3_7_10"/>
<dbReference type="CDD" id="cd07575">
    <property type="entry name" value="Xc-1258_like"/>
    <property type="match status" value="1"/>
</dbReference>